<comment type="caution">
    <text evidence="1">The sequence shown here is derived from an EMBL/GenBank/DDBJ whole genome shotgun (WGS) entry which is preliminary data.</text>
</comment>
<keyword evidence="2" id="KW-1185">Reference proteome</keyword>
<organism evidence="1 2">
    <name type="scientific">Zizania palustris</name>
    <name type="common">Northern wild rice</name>
    <dbReference type="NCBI Taxonomy" id="103762"/>
    <lineage>
        <taxon>Eukaryota</taxon>
        <taxon>Viridiplantae</taxon>
        <taxon>Streptophyta</taxon>
        <taxon>Embryophyta</taxon>
        <taxon>Tracheophyta</taxon>
        <taxon>Spermatophyta</taxon>
        <taxon>Magnoliopsida</taxon>
        <taxon>Liliopsida</taxon>
        <taxon>Poales</taxon>
        <taxon>Poaceae</taxon>
        <taxon>BOP clade</taxon>
        <taxon>Oryzoideae</taxon>
        <taxon>Oryzeae</taxon>
        <taxon>Zizaniinae</taxon>
        <taxon>Zizania</taxon>
    </lineage>
</organism>
<dbReference type="AlphaFoldDB" id="A0A8J6BUI4"/>
<dbReference type="EMBL" id="JAAALK010000080">
    <property type="protein sequence ID" value="KAG8093295.1"/>
    <property type="molecule type" value="Genomic_DNA"/>
</dbReference>
<gene>
    <name evidence="1" type="ORF">GUJ93_ZPchr0012g19055</name>
</gene>
<name>A0A8J6BUI4_ZIZPA</name>
<evidence type="ECO:0000313" key="1">
    <source>
        <dbReference type="EMBL" id="KAG8093295.1"/>
    </source>
</evidence>
<protein>
    <submittedName>
        <fullName evidence="1">Uncharacterized protein</fullName>
    </submittedName>
</protein>
<reference evidence="1" key="2">
    <citation type="submission" date="2021-02" db="EMBL/GenBank/DDBJ databases">
        <authorList>
            <person name="Kimball J.A."/>
            <person name="Haas M.W."/>
            <person name="Macchietto M."/>
            <person name="Kono T."/>
            <person name="Duquette J."/>
            <person name="Shao M."/>
        </authorList>
    </citation>
    <scope>NUCLEOTIDE SEQUENCE</scope>
    <source>
        <tissue evidence="1">Fresh leaf tissue</tissue>
    </source>
</reference>
<accession>A0A8J6BUI4</accession>
<dbReference type="Proteomes" id="UP000729402">
    <property type="component" value="Unassembled WGS sequence"/>
</dbReference>
<sequence>MSANTFFSQINLSRALIFPQPRASRLPVACPPRSSDPDGSVRLSGATPPLLHLHLRRSFFGTAQPPRLLLPHRPAIAHAHTHTEEVARGLLVAKDDRWLAASGDGRR</sequence>
<proteinExistence type="predicted"/>
<reference evidence="1" key="1">
    <citation type="journal article" date="2021" name="bioRxiv">
        <title>Whole Genome Assembly and Annotation of Northern Wild Rice, Zizania palustris L., Supports a Whole Genome Duplication in the Zizania Genus.</title>
        <authorList>
            <person name="Haas M."/>
            <person name="Kono T."/>
            <person name="Macchietto M."/>
            <person name="Millas R."/>
            <person name="McGilp L."/>
            <person name="Shao M."/>
            <person name="Duquette J."/>
            <person name="Hirsch C.N."/>
            <person name="Kimball J."/>
        </authorList>
    </citation>
    <scope>NUCLEOTIDE SEQUENCE</scope>
    <source>
        <tissue evidence="1">Fresh leaf tissue</tissue>
    </source>
</reference>
<evidence type="ECO:0000313" key="2">
    <source>
        <dbReference type="Proteomes" id="UP000729402"/>
    </source>
</evidence>